<reference evidence="2 3" key="1">
    <citation type="submission" date="2014-02" db="EMBL/GenBank/DDBJ databases">
        <title>Transposable element dynamics among asymbiotic and ectomycorrhizal Amanita fungi.</title>
        <authorList>
            <consortium name="DOE Joint Genome Institute"/>
            <person name="Hess J."/>
            <person name="Skrede I."/>
            <person name="Wolfe B."/>
            <person name="LaButti K."/>
            <person name="Ohm R.A."/>
            <person name="Grigoriev I.V."/>
            <person name="Pringle A."/>
        </authorList>
    </citation>
    <scope>NUCLEOTIDE SEQUENCE [LARGE SCALE GENOMIC DNA]</scope>
    <source>
        <strain evidence="2 3">SKay4041</strain>
    </source>
</reference>
<accession>A0A2A9NRH4</accession>
<proteinExistence type="predicted"/>
<gene>
    <name evidence="2" type="ORF">AMATHDRAFT_139194</name>
</gene>
<evidence type="ECO:0000256" key="1">
    <source>
        <dbReference type="SAM" id="SignalP"/>
    </source>
</evidence>
<feature type="chain" id="PRO_5013378358" evidence="1">
    <location>
        <begin position="22"/>
        <end position="195"/>
    </location>
</feature>
<protein>
    <submittedName>
        <fullName evidence="2">Uncharacterized protein</fullName>
    </submittedName>
</protein>
<organism evidence="2 3">
    <name type="scientific">Amanita thiersii Skay4041</name>
    <dbReference type="NCBI Taxonomy" id="703135"/>
    <lineage>
        <taxon>Eukaryota</taxon>
        <taxon>Fungi</taxon>
        <taxon>Dikarya</taxon>
        <taxon>Basidiomycota</taxon>
        <taxon>Agaricomycotina</taxon>
        <taxon>Agaricomycetes</taxon>
        <taxon>Agaricomycetidae</taxon>
        <taxon>Agaricales</taxon>
        <taxon>Pluteineae</taxon>
        <taxon>Amanitaceae</taxon>
        <taxon>Amanita</taxon>
    </lineage>
</organism>
<feature type="signal peptide" evidence="1">
    <location>
        <begin position="1"/>
        <end position="21"/>
    </location>
</feature>
<name>A0A2A9NRH4_9AGAR</name>
<sequence length="195" mass="21601">MHLVPAKCLFSILLFATITLAFPAAWGDFNTRNSIGNLVSGASSIQAVGPVRGSHVQSRDLVLHEPGSPGNLTVLRHAPMRPLFYIHQNQLWHYQNETAIWPVNLVNVTKTAELPLQLVVQPRRAGILDTSWRWRGTMLYLDHGLTSSQGLFFICPTTDDQSGVFTFLVSSPTPPGCDPVTLHSFQRQTGQRKTS</sequence>
<keyword evidence="3" id="KW-1185">Reference proteome</keyword>
<evidence type="ECO:0000313" key="2">
    <source>
        <dbReference type="EMBL" id="PFH52718.1"/>
    </source>
</evidence>
<dbReference type="EMBL" id="KZ301977">
    <property type="protein sequence ID" value="PFH52718.1"/>
    <property type="molecule type" value="Genomic_DNA"/>
</dbReference>
<evidence type="ECO:0000313" key="3">
    <source>
        <dbReference type="Proteomes" id="UP000242287"/>
    </source>
</evidence>
<dbReference type="Proteomes" id="UP000242287">
    <property type="component" value="Unassembled WGS sequence"/>
</dbReference>
<dbReference type="AlphaFoldDB" id="A0A2A9NRH4"/>
<keyword evidence="1" id="KW-0732">Signal</keyword>
<dbReference type="OrthoDB" id="3229881at2759"/>